<dbReference type="FunFam" id="3.30.160.60:FF:000110">
    <property type="entry name" value="Zinc finger protein-like"/>
    <property type="match status" value="1"/>
</dbReference>
<dbReference type="AlphaFoldDB" id="A0A8B9H7V0"/>
<evidence type="ECO:0000256" key="5">
    <source>
        <dbReference type="ARBA" id="ARBA00022771"/>
    </source>
</evidence>
<dbReference type="PANTHER" id="PTHR16515:SF49">
    <property type="entry name" value="GASTRULA ZINC FINGER PROTEIN XLCGF49.1-LIKE-RELATED"/>
    <property type="match status" value="1"/>
</dbReference>
<evidence type="ECO:0000256" key="3">
    <source>
        <dbReference type="ARBA" id="ARBA00022723"/>
    </source>
</evidence>
<feature type="domain" description="C2H2-type" evidence="11">
    <location>
        <begin position="777"/>
        <end position="804"/>
    </location>
</feature>
<dbReference type="PROSITE" id="PS00028">
    <property type="entry name" value="ZINC_FINGER_C2H2_1"/>
    <property type="match status" value="11"/>
</dbReference>
<feature type="domain" description="C2H2-type" evidence="11">
    <location>
        <begin position="477"/>
        <end position="504"/>
    </location>
</feature>
<dbReference type="InterPro" id="IPR036236">
    <property type="entry name" value="Znf_C2H2_sf"/>
</dbReference>
<dbReference type="GO" id="GO:0003677">
    <property type="term" value="F:DNA binding"/>
    <property type="evidence" value="ECO:0007669"/>
    <property type="project" value="UniProtKB-KW"/>
</dbReference>
<dbReference type="Gene3D" id="3.30.160.60">
    <property type="entry name" value="Classic Zinc Finger"/>
    <property type="match status" value="10"/>
</dbReference>
<dbReference type="FunFam" id="3.30.160.60:FF:000624">
    <property type="entry name" value="zinc finger protein 697"/>
    <property type="match status" value="1"/>
</dbReference>
<evidence type="ECO:0000313" key="12">
    <source>
        <dbReference type="EMBL" id="KAG9280385.1"/>
    </source>
</evidence>
<feature type="compositionally biased region" description="Acidic residues" evidence="10">
    <location>
        <begin position="354"/>
        <end position="371"/>
    </location>
</feature>
<evidence type="ECO:0000256" key="7">
    <source>
        <dbReference type="ARBA" id="ARBA00023125"/>
    </source>
</evidence>
<dbReference type="PROSITE" id="PS50157">
    <property type="entry name" value="ZINC_FINGER_C2H2_2"/>
    <property type="match status" value="11"/>
</dbReference>
<dbReference type="Ensembl" id="ENSAMXT00005006712.1">
    <property type="protein sequence ID" value="ENSAMXP00005005905.1"/>
    <property type="gene ID" value="ENSAMXG00005003544.1"/>
</dbReference>
<feature type="compositionally biased region" description="Polar residues" evidence="10">
    <location>
        <begin position="327"/>
        <end position="336"/>
    </location>
</feature>
<name>A0A8B9H7V0_ASTMX</name>
<dbReference type="PANTHER" id="PTHR16515">
    <property type="entry name" value="PR DOMAIN ZINC FINGER PROTEIN"/>
    <property type="match status" value="1"/>
</dbReference>
<dbReference type="Pfam" id="PF00096">
    <property type="entry name" value="zf-C2H2"/>
    <property type="match status" value="7"/>
</dbReference>
<dbReference type="GO" id="GO:0008270">
    <property type="term" value="F:zinc ion binding"/>
    <property type="evidence" value="ECO:0007669"/>
    <property type="project" value="UniProtKB-KW"/>
</dbReference>
<keyword evidence="3" id="KW-0479">Metal-binding</keyword>
<dbReference type="FunFam" id="3.30.160.60:FF:002343">
    <property type="entry name" value="Zinc finger protein 33A"/>
    <property type="match status" value="1"/>
</dbReference>
<evidence type="ECO:0000259" key="11">
    <source>
        <dbReference type="PROSITE" id="PS50157"/>
    </source>
</evidence>
<feature type="domain" description="C2H2-type" evidence="11">
    <location>
        <begin position="833"/>
        <end position="860"/>
    </location>
</feature>
<dbReference type="FunFam" id="3.30.160.60:FF:000065">
    <property type="entry name" value="B-cell CLL/lymphoma 6, member B"/>
    <property type="match status" value="1"/>
</dbReference>
<protein>
    <submittedName>
        <fullName evidence="12 13">Zinc finger protein 879-like</fullName>
    </submittedName>
</protein>
<dbReference type="FunFam" id="3.30.160.60:FF:000446">
    <property type="entry name" value="Zinc finger protein"/>
    <property type="match status" value="2"/>
</dbReference>
<feature type="domain" description="C2H2-type" evidence="11">
    <location>
        <begin position="561"/>
        <end position="583"/>
    </location>
</feature>
<evidence type="ECO:0000313" key="15">
    <source>
        <dbReference type="Proteomes" id="UP000752171"/>
    </source>
</evidence>
<evidence type="ECO:0000256" key="8">
    <source>
        <dbReference type="ARBA" id="ARBA00023242"/>
    </source>
</evidence>
<dbReference type="SUPFAM" id="SSF57667">
    <property type="entry name" value="beta-beta-alpha zinc fingers"/>
    <property type="match status" value="7"/>
</dbReference>
<feature type="domain" description="C2H2-type" evidence="11">
    <location>
        <begin position="805"/>
        <end position="832"/>
    </location>
</feature>
<proteinExistence type="inferred from homology"/>
<comment type="similarity">
    <text evidence="2">Belongs to the krueppel C2H2-type zinc-finger protein family.</text>
</comment>
<feature type="region of interest" description="Disordered" evidence="10">
    <location>
        <begin position="327"/>
        <end position="392"/>
    </location>
</feature>
<organism evidence="13 14">
    <name type="scientific">Astyanax mexicanus</name>
    <name type="common">Blind cave fish</name>
    <name type="synonym">Astyanax fasciatus mexicanus</name>
    <dbReference type="NCBI Taxonomy" id="7994"/>
    <lineage>
        <taxon>Eukaryota</taxon>
        <taxon>Metazoa</taxon>
        <taxon>Chordata</taxon>
        <taxon>Craniata</taxon>
        <taxon>Vertebrata</taxon>
        <taxon>Euteleostomi</taxon>
        <taxon>Actinopterygii</taxon>
        <taxon>Neopterygii</taxon>
        <taxon>Teleostei</taxon>
        <taxon>Ostariophysi</taxon>
        <taxon>Characiformes</taxon>
        <taxon>Characoidei</taxon>
        <taxon>Acestrorhamphidae</taxon>
        <taxon>Acestrorhamphinae</taxon>
        <taxon>Astyanax</taxon>
    </lineage>
</organism>
<feature type="compositionally biased region" description="Basic and acidic residues" evidence="10">
    <location>
        <begin position="372"/>
        <end position="383"/>
    </location>
</feature>
<reference evidence="13" key="2">
    <citation type="submission" date="2025-05" db="UniProtKB">
        <authorList>
            <consortium name="Ensembl"/>
        </authorList>
    </citation>
    <scope>IDENTIFICATION</scope>
</reference>
<feature type="compositionally biased region" description="Low complexity" evidence="10">
    <location>
        <begin position="451"/>
        <end position="460"/>
    </location>
</feature>
<dbReference type="SMART" id="SM00355">
    <property type="entry name" value="ZnF_C2H2"/>
    <property type="match status" value="13"/>
</dbReference>
<dbReference type="Proteomes" id="UP000752171">
    <property type="component" value="Unassembled WGS sequence"/>
</dbReference>
<evidence type="ECO:0000313" key="13">
    <source>
        <dbReference type="Ensembl" id="ENSAMXP00005005905.1"/>
    </source>
</evidence>
<dbReference type="InterPro" id="IPR050331">
    <property type="entry name" value="Zinc_finger"/>
</dbReference>
<dbReference type="FunFam" id="3.30.160.60:FF:000870">
    <property type="entry name" value="zinc finger protein 197 isoform X1"/>
    <property type="match status" value="1"/>
</dbReference>
<sequence>MGSPLPLTSLRLLVPPLRLMSAFMWQVVKQQKLEHFNKLEEYILLLIKMFPEILSDRQKTALVMGLRAKMMLEMCKDEVPVDLETIKARLHTIESKASGSEVENLQCKLLKLILSLLEDPVKKEHFFQEVFPVEYGPDFDKALQVLVGHFLSRLEQLLPVPNFKQAASWLSTETTVWENVVENNWDPRYLLPLLRSDYQGTLETNGLPSVVEDRVISTLSLPPLTDVVTDCESNAENQSEHSVCLKWSVEINQNGSSVNQEVSQESVTDVPAVEIFTSVEVEDYIVTEMIAESEAPTGSLQEEVHLMEKNIEVSLVCEVEEEATDIAQSENENRASADNAAPAEIDPDVHEPDEHEPDEHEPDEHELDENESDVHESDVHEPEPSSVISGCNSDLKNVSEEAAEKDPQTNSGHLLKVVVPSRLIPIIKQVRLPSVSLSRCTSDPGPLKMGSAVLKKSASSSKKRGKTKAKIQKKRPHACSECGMSFRCRVELKAHMRRHTEKGPYKCQPCKLNFRTYFQASVHQRKWHSQVTYSCSQCDKSFQSMKTWLMHRKEHRDRTTHRCTDCGKECISLQALINHSKVHNHLVSERLPDAYKCIACGETFSLKEDFVSHMRTHKPRAPIVDRDKAVKRAKRQPGECRFCGQTFSVIELRNHLKSHPEFRPHQCDHCGKCFATLQSLLAHISNHTGEKPHECEDCGKKFFSSTQLKSHMKCHSTERPYCCSYCGKCFLSIGNLTIHTRRHTGEKPYVCLECGKAFSSAGCLQVHRRCHTGEKPYPCNICGRSFIVSSHRVVHMRSHMGVRPYSCEICGKAFTRKRCLSEHVFSHSDVKPFPCSICSKSFTRRGHLKRHMQSHSGDPSSEIS</sequence>
<keyword evidence="6" id="KW-0862">Zinc</keyword>
<reference evidence="12 15" key="1">
    <citation type="submission" date="2021-07" db="EMBL/GenBank/DDBJ databases">
        <authorList>
            <person name="Imarazene B."/>
            <person name="Zahm M."/>
            <person name="Klopp C."/>
            <person name="Cabau C."/>
            <person name="Beille S."/>
            <person name="Jouanno E."/>
            <person name="Castinel A."/>
            <person name="Lluch J."/>
            <person name="Gil L."/>
            <person name="Kuchtly C."/>
            <person name="Lopez Roques C."/>
            <person name="Donnadieu C."/>
            <person name="Parrinello H."/>
            <person name="Journot L."/>
            <person name="Du K."/>
            <person name="Schartl M."/>
            <person name="Retaux S."/>
            <person name="Guiguen Y."/>
        </authorList>
    </citation>
    <scope>NUCLEOTIDE SEQUENCE [LARGE SCALE GENOMIC DNA]</scope>
    <source>
        <strain evidence="12">Pach_M1</strain>
        <tissue evidence="12">Testis</tissue>
    </source>
</reference>
<dbReference type="Pfam" id="PF13912">
    <property type="entry name" value="zf-C2H2_6"/>
    <property type="match status" value="2"/>
</dbReference>
<feature type="region of interest" description="Disordered" evidence="10">
    <location>
        <begin position="438"/>
        <end position="470"/>
    </location>
</feature>
<feature type="domain" description="C2H2-type" evidence="11">
    <location>
        <begin position="749"/>
        <end position="776"/>
    </location>
</feature>
<dbReference type="OMA" id="HESDVHE"/>
<dbReference type="EMBL" id="JAICCE010000002">
    <property type="protein sequence ID" value="KAG9280385.1"/>
    <property type="molecule type" value="Genomic_DNA"/>
</dbReference>
<evidence type="ECO:0000256" key="10">
    <source>
        <dbReference type="SAM" id="MobiDB-lite"/>
    </source>
</evidence>
<feature type="domain" description="C2H2-type" evidence="11">
    <location>
        <begin position="693"/>
        <end position="720"/>
    </location>
</feature>
<evidence type="ECO:0000256" key="1">
    <source>
        <dbReference type="ARBA" id="ARBA00004123"/>
    </source>
</evidence>
<dbReference type="InterPro" id="IPR013087">
    <property type="entry name" value="Znf_C2H2_type"/>
</dbReference>
<dbReference type="GeneID" id="103044524"/>
<feature type="domain" description="C2H2-type" evidence="11">
    <location>
        <begin position="533"/>
        <end position="560"/>
    </location>
</feature>
<keyword evidence="5 9" id="KW-0863">Zinc-finger</keyword>
<evidence type="ECO:0000256" key="4">
    <source>
        <dbReference type="ARBA" id="ARBA00022737"/>
    </source>
</evidence>
<feature type="domain" description="C2H2-type" evidence="11">
    <location>
        <begin position="721"/>
        <end position="748"/>
    </location>
</feature>
<keyword evidence="8" id="KW-0539">Nucleus</keyword>
<dbReference type="GO" id="GO:0005634">
    <property type="term" value="C:nucleus"/>
    <property type="evidence" value="ECO:0007669"/>
    <property type="project" value="UniProtKB-SubCell"/>
</dbReference>
<evidence type="ECO:0000256" key="2">
    <source>
        <dbReference type="ARBA" id="ARBA00006991"/>
    </source>
</evidence>
<dbReference type="FunFam" id="3.30.160.60:FF:001235">
    <property type="entry name" value="Si:ch211-119o8.6"/>
    <property type="match status" value="1"/>
</dbReference>
<accession>A0A8B9H7V0</accession>
<gene>
    <name evidence="13" type="primary">LOC103044524</name>
    <name evidence="12" type="synonym">TINF2</name>
    <name evidence="12" type="ORF">AMEX_G3086</name>
</gene>
<evidence type="ECO:0000256" key="9">
    <source>
        <dbReference type="PROSITE-ProRule" id="PRU00042"/>
    </source>
</evidence>
<dbReference type="Proteomes" id="UP000694621">
    <property type="component" value="Unplaced"/>
</dbReference>
<keyword evidence="7" id="KW-0238">DNA-binding</keyword>
<dbReference type="KEGG" id="amex:103044524"/>
<dbReference type="InterPro" id="IPR029400">
    <property type="entry name" value="TINF2_N"/>
</dbReference>
<evidence type="ECO:0000313" key="14">
    <source>
        <dbReference type="Proteomes" id="UP000694621"/>
    </source>
</evidence>
<dbReference type="Pfam" id="PF14973">
    <property type="entry name" value="TINF2_N"/>
    <property type="match status" value="1"/>
</dbReference>
<dbReference type="CDD" id="cd11657">
    <property type="entry name" value="TIN2_N"/>
    <property type="match status" value="1"/>
</dbReference>
<evidence type="ECO:0000256" key="6">
    <source>
        <dbReference type="ARBA" id="ARBA00022833"/>
    </source>
</evidence>
<feature type="compositionally biased region" description="Basic residues" evidence="10">
    <location>
        <begin position="461"/>
        <end position="470"/>
    </location>
</feature>
<comment type="subcellular location">
    <subcellularLocation>
        <location evidence="1">Nucleus</location>
    </subcellularLocation>
</comment>
<feature type="domain" description="C2H2-type" evidence="11">
    <location>
        <begin position="595"/>
        <end position="622"/>
    </location>
</feature>
<dbReference type="GO" id="GO:0010468">
    <property type="term" value="P:regulation of gene expression"/>
    <property type="evidence" value="ECO:0007669"/>
    <property type="project" value="TreeGrafter"/>
</dbReference>
<keyword evidence="4" id="KW-0677">Repeat</keyword>
<feature type="domain" description="C2H2-type" evidence="11">
    <location>
        <begin position="665"/>
        <end position="692"/>
    </location>
</feature>
<dbReference type="OrthoDB" id="9948370at2759"/>